<dbReference type="EMBL" id="JAZDUA010000264">
    <property type="protein sequence ID" value="KAK7862666.1"/>
    <property type="molecule type" value="Genomic_DNA"/>
</dbReference>
<dbReference type="SUPFAM" id="SSF52540">
    <property type="entry name" value="P-loop containing nucleoside triphosphate hydrolases"/>
    <property type="match status" value="1"/>
</dbReference>
<protein>
    <recommendedName>
        <fullName evidence="4">Protein KTI12 homolog</fullName>
    </recommendedName>
</protein>
<keyword evidence="6" id="KW-1185">Reference proteome</keyword>
<evidence type="ECO:0000256" key="2">
    <source>
        <dbReference type="ARBA" id="ARBA00022840"/>
    </source>
</evidence>
<dbReference type="GO" id="GO:0005524">
    <property type="term" value="F:ATP binding"/>
    <property type="evidence" value="ECO:0007669"/>
    <property type="project" value="UniProtKB-KW"/>
</dbReference>
<comment type="caution">
    <text evidence="5">The sequence shown here is derived from an EMBL/GenBank/DDBJ whole genome shotgun (WGS) entry which is preliminary data.</text>
</comment>
<dbReference type="InterPro" id="IPR013641">
    <property type="entry name" value="KTI12/PSTK"/>
</dbReference>
<comment type="similarity">
    <text evidence="3">Belongs to the KTI12 family.</text>
</comment>
<dbReference type="InterPro" id="IPR027417">
    <property type="entry name" value="P-loop_NTPase"/>
</dbReference>
<proteinExistence type="inferred from homology"/>
<dbReference type="GO" id="GO:0006400">
    <property type="term" value="P:tRNA modification"/>
    <property type="evidence" value="ECO:0007669"/>
    <property type="project" value="UniProtKB-ARBA"/>
</dbReference>
<evidence type="ECO:0000256" key="3">
    <source>
        <dbReference type="ARBA" id="ARBA00025768"/>
    </source>
</evidence>
<evidence type="ECO:0000256" key="1">
    <source>
        <dbReference type="ARBA" id="ARBA00022741"/>
    </source>
</evidence>
<evidence type="ECO:0000313" key="5">
    <source>
        <dbReference type="EMBL" id="KAK7862666.1"/>
    </source>
</evidence>
<dbReference type="PANTHER" id="PTHR12435">
    <property type="match status" value="1"/>
</dbReference>
<reference evidence="5 6" key="1">
    <citation type="submission" date="2024-03" db="EMBL/GenBank/DDBJ databases">
        <title>The genome assembly and annotation of the cricket Gryllus longicercus Weissman &amp; Gray.</title>
        <authorList>
            <person name="Szrajer S."/>
            <person name="Gray D."/>
            <person name="Ylla G."/>
        </authorList>
    </citation>
    <scope>NUCLEOTIDE SEQUENCE [LARGE SCALE GENOMIC DNA]</scope>
    <source>
        <strain evidence="5">DAG 2021-001</strain>
        <tissue evidence="5">Whole body minus gut</tissue>
    </source>
</reference>
<keyword evidence="2" id="KW-0067">ATP-binding</keyword>
<gene>
    <name evidence="5" type="ORF">R5R35_009239</name>
</gene>
<evidence type="ECO:0000256" key="4">
    <source>
        <dbReference type="ARBA" id="ARBA00026170"/>
    </source>
</evidence>
<dbReference type="Gene3D" id="3.40.50.300">
    <property type="entry name" value="P-loop containing nucleotide triphosphate hydrolases"/>
    <property type="match status" value="1"/>
</dbReference>
<dbReference type="GO" id="GO:0006357">
    <property type="term" value="P:regulation of transcription by RNA polymerase II"/>
    <property type="evidence" value="ECO:0007669"/>
    <property type="project" value="UniProtKB-ARBA"/>
</dbReference>
<dbReference type="Pfam" id="PF08433">
    <property type="entry name" value="KTI12"/>
    <property type="match status" value="1"/>
</dbReference>
<accession>A0AAN9Z2X5</accession>
<keyword evidence="1" id="KW-0547">Nucleotide-binding</keyword>
<dbReference type="Proteomes" id="UP001378592">
    <property type="component" value="Unassembled WGS sequence"/>
</dbReference>
<evidence type="ECO:0000313" key="6">
    <source>
        <dbReference type="Proteomes" id="UP001378592"/>
    </source>
</evidence>
<organism evidence="5 6">
    <name type="scientific">Gryllus longicercus</name>
    <dbReference type="NCBI Taxonomy" id="2509291"/>
    <lineage>
        <taxon>Eukaryota</taxon>
        <taxon>Metazoa</taxon>
        <taxon>Ecdysozoa</taxon>
        <taxon>Arthropoda</taxon>
        <taxon>Hexapoda</taxon>
        <taxon>Insecta</taxon>
        <taxon>Pterygota</taxon>
        <taxon>Neoptera</taxon>
        <taxon>Polyneoptera</taxon>
        <taxon>Orthoptera</taxon>
        <taxon>Ensifera</taxon>
        <taxon>Gryllidea</taxon>
        <taxon>Grylloidea</taxon>
        <taxon>Gryllidae</taxon>
        <taxon>Gryllinae</taxon>
        <taxon>Gryllus</taxon>
    </lineage>
</organism>
<name>A0AAN9Z2X5_9ORTH</name>
<dbReference type="AlphaFoldDB" id="A0AAN9Z2X5"/>
<dbReference type="FunFam" id="3.40.50.300:FF:000827">
    <property type="entry name" value="KTI12 chromatin-associated homolog"/>
    <property type="match status" value="1"/>
</dbReference>
<sequence length="280" mass="31715">MPLIIMCGPPSAGKTIRSLELKEYFEGVLKKNVHIVCENDLISASNITKNEVFNDSSKEKSIRGQIKSEATRLVGKEDVVVLDSQNYIKGYRYELYCMTKASKTTQCTILCCAPQETAWKWNLKREKNEQYSEEVFNALYLRFEEPDSRNRWDTPLFVVNPGDDLPLSDVSSALFERKPPPPNQSTQCPPLASANYLYEMDRITQEIVSAILAAQKMNIEGEVKVPGYSQSVVLNAGTRVTSAQLARIRRQFLSYTKLHPGTDLSRIGMLFIQYLNTNLV</sequence>